<feature type="non-terminal residue" evidence="1">
    <location>
        <position position="191"/>
    </location>
</feature>
<gene>
    <name evidence="1" type="ORF">glysoja_038275</name>
</gene>
<dbReference type="PANTHER" id="PTHR33067">
    <property type="entry name" value="RNA-DIRECTED DNA POLYMERASE-RELATED"/>
    <property type="match status" value="1"/>
</dbReference>
<dbReference type="InterPro" id="IPR021109">
    <property type="entry name" value="Peptidase_aspartic_dom_sf"/>
</dbReference>
<dbReference type="Gene3D" id="2.40.70.10">
    <property type="entry name" value="Acid Proteases"/>
    <property type="match status" value="1"/>
</dbReference>
<sequence length="191" mass="21623">MPLYSKFLKDPLSKKGKYIHSDNIVEEGNCSVVIQRILPPKYYDPGSVTIPCSIGAVSVGEALIDLGANINLMPFSMYRRIGELEIMPTRMTLQLANRSITRPYGVVEDALVKVRHFTFPIDFVIMDIEEDAEIPLILGRPFMLTANCVVDMKKGNLEMSVDDKKVTVNLFEAMKHPRNYKACFKVEKVEH</sequence>
<dbReference type="SUPFAM" id="SSF50630">
    <property type="entry name" value="Acid proteases"/>
    <property type="match status" value="1"/>
</dbReference>
<dbReference type="AlphaFoldDB" id="A0A0B2RUJ2"/>
<dbReference type="CDD" id="cd00303">
    <property type="entry name" value="retropepsin_like"/>
    <property type="match status" value="1"/>
</dbReference>
<proteinExistence type="predicted"/>
<name>A0A0B2RUJ2_GLYSO</name>
<dbReference type="Proteomes" id="UP000053555">
    <property type="component" value="Unassembled WGS sequence"/>
</dbReference>
<evidence type="ECO:0000313" key="1">
    <source>
        <dbReference type="EMBL" id="KHN35904.1"/>
    </source>
</evidence>
<accession>A0A0B2RUJ2</accession>
<dbReference type="EMBL" id="KN647948">
    <property type="protein sequence ID" value="KHN35904.1"/>
    <property type="molecule type" value="Genomic_DNA"/>
</dbReference>
<organism evidence="1">
    <name type="scientific">Glycine soja</name>
    <name type="common">Wild soybean</name>
    <dbReference type="NCBI Taxonomy" id="3848"/>
    <lineage>
        <taxon>Eukaryota</taxon>
        <taxon>Viridiplantae</taxon>
        <taxon>Streptophyta</taxon>
        <taxon>Embryophyta</taxon>
        <taxon>Tracheophyta</taxon>
        <taxon>Spermatophyta</taxon>
        <taxon>Magnoliopsida</taxon>
        <taxon>eudicotyledons</taxon>
        <taxon>Gunneridae</taxon>
        <taxon>Pentapetalae</taxon>
        <taxon>rosids</taxon>
        <taxon>fabids</taxon>
        <taxon>Fabales</taxon>
        <taxon>Fabaceae</taxon>
        <taxon>Papilionoideae</taxon>
        <taxon>50 kb inversion clade</taxon>
        <taxon>NPAAA clade</taxon>
        <taxon>indigoferoid/millettioid clade</taxon>
        <taxon>Phaseoleae</taxon>
        <taxon>Glycine</taxon>
        <taxon>Glycine subgen. Soja</taxon>
    </lineage>
</organism>
<protein>
    <submittedName>
        <fullName evidence="1">Uncharacterized protein</fullName>
    </submittedName>
</protein>
<reference evidence="1" key="1">
    <citation type="submission" date="2014-07" db="EMBL/GenBank/DDBJ databases">
        <title>Identification of a novel salt tolerance gene in wild soybean by whole-genome sequencing.</title>
        <authorList>
            <person name="Lam H.-M."/>
            <person name="Qi X."/>
            <person name="Li M.-W."/>
            <person name="Liu X."/>
            <person name="Xie M."/>
            <person name="Ni M."/>
            <person name="Xu X."/>
        </authorList>
    </citation>
    <scope>NUCLEOTIDE SEQUENCE [LARGE SCALE GENOMIC DNA]</scope>
    <source>
        <tissue evidence="1">Root</tissue>
    </source>
</reference>
<dbReference type="PANTHER" id="PTHR33067:SF31">
    <property type="entry name" value="RNA-DIRECTED DNA POLYMERASE"/>
    <property type="match status" value="1"/>
</dbReference>